<dbReference type="InterPro" id="IPR013620">
    <property type="entry name" value="Exonuc_1_SH3"/>
</dbReference>
<keyword evidence="6" id="KW-0479">Metal-binding</keyword>
<keyword evidence="8 17" id="KW-0378">Hydrolase</keyword>
<dbReference type="GO" id="GO:0006281">
    <property type="term" value="P:DNA repair"/>
    <property type="evidence" value="ECO:0007669"/>
    <property type="project" value="UniProtKB-KW"/>
</dbReference>
<sequence length="484" mass="55912">MAKSKPTLFWYDFETSGIDPQRDRIFQVAGLRTNFDLEVVSDPVNIFCKPTEDFLPHPQACLVTGITPQLADEKGVSETEFCHQLSKQLMQSETCTIGYNSLSFDDEFTRNLMYRNLRDPYAREWQNGNSRWDLIDVVRSAYTLRPDGIQWPVHEDGNPSFRLEDLSKANNIEHSQAHDALADVYATIAIAKLVRDKQPKLYQYLFSHRSKDSVFKLLSFMDPKPVMYISSFIPASKGCMTMVYPIASHPSNKNSIIVYDLQQDPREFLQLDKQEMKALLFTSKKDLAEGKKRLPIQLIQANKCPVLVPLNTINEETKQRFDIDMQQCLHHATILQAADEFRKLVPELYDQQEYPSSGEVIDPELAIYSGGFFSNDDRVRMNKLHYMTPDQLSQSMHFDDPRIQEMLLRYRARNYPDLLDDNDKRRWTHYCRERLSGADSSGALTFSEFEKAICDQKETNNLTDSQLHILDQLQSWGNSITTGL</sequence>
<dbReference type="Gene3D" id="1.10.287.1240">
    <property type="match status" value="1"/>
</dbReference>
<evidence type="ECO:0000256" key="11">
    <source>
        <dbReference type="ARBA" id="ARBA00023125"/>
    </source>
</evidence>
<evidence type="ECO:0000256" key="10">
    <source>
        <dbReference type="ARBA" id="ARBA00022842"/>
    </source>
</evidence>
<evidence type="ECO:0000256" key="6">
    <source>
        <dbReference type="ARBA" id="ARBA00022723"/>
    </source>
</evidence>
<evidence type="ECO:0000256" key="9">
    <source>
        <dbReference type="ARBA" id="ARBA00022839"/>
    </source>
</evidence>
<dbReference type="InterPro" id="IPR058561">
    <property type="entry name" value="Exonuc_1_C"/>
</dbReference>
<dbReference type="GO" id="GO:0008310">
    <property type="term" value="F:single-stranded DNA 3'-5' DNA exonuclease activity"/>
    <property type="evidence" value="ECO:0007669"/>
    <property type="project" value="UniProtKB-EC"/>
</dbReference>
<keyword evidence="11" id="KW-0238">DNA-binding</keyword>
<reference evidence="17" key="1">
    <citation type="submission" date="2018-06" db="EMBL/GenBank/DDBJ databases">
        <authorList>
            <person name="Zhirakovskaya E."/>
        </authorList>
    </citation>
    <scope>NUCLEOTIDE SEQUENCE</scope>
</reference>
<dbReference type="PROSITE" id="PS51785">
    <property type="entry name" value="EXOI_C"/>
    <property type="match status" value="1"/>
</dbReference>
<dbReference type="InterPro" id="IPR034747">
    <property type="entry name" value="EXOI_SH3"/>
</dbReference>
<comment type="cofactor">
    <cofactor evidence="2">
        <name>Mg(2+)</name>
        <dbReference type="ChEBI" id="CHEBI:18420"/>
    </cofactor>
</comment>
<dbReference type="Gene3D" id="3.30.420.10">
    <property type="entry name" value="Ribonuclease H-like superfamily/Ribonuclease H"/>
    <property type="match status" value="1"/>
</dbReference>
<evidence type="ECO:0000259" key="16">
    <source>
        <dbReference type="PROSITE" id="PS51785"/>
    </source>
</evidence>
<dbReference type="FunFam" id="3.30.420.10:FF:000033">
    <property type="entry name" value="Exodeoxyribonuclease I"/>
    <property type="match status" value="1"/>
</dbReference>
<feature type="domain" description="ExoI SH3-like" evidence="15">
    <location>
        <begin position="199"/>
        <end position="353"/>
    </location>
</feature>
<keyword evidence="5" id="KW-0540">Nuclease</keyword>
<dbReference type="SUPFAM" id="SSF53098">
    <property type="entry name" value="Ribonuclease H-like"/>
    <property type="match status" value="1"/>
</dbReference>
<evidence type="ECO:0000259" key="15">
    <source>
        <dbReference type="PROSITE" id="PS51784"/>
    </source>
</evidence>
<keyword evidence="7" id="KW-0227">DNA damage</keyword>
<evidence type="ECO:0000256" key="5">
    <source>
        <dbReference type="ARBA" id="ARBA00022722"/>
    </source>
</evidence>
<evidence type="ECO:0000256" key="14">
    <source>
        <dbReference type="ARBA" id="ARBA00046792"/>
    </source>
</evidence>
<dbReference type="Gene3D" id="1.20.1280.70">
    <property type="entry name" value="Exonuclease ExoI, domain 3"/>
    <property type="match status" value="1"/>
</dbReference>
<evidence type="ECO:0000256" key="2">
    <source>
        <dbReference type="ARBA" id="ARBA00001946"/>
    </source>
</evidence>
<gene>
    <name evidence="17" type="ORF">MNBD_GAMMA12-1478</name>
</gene>
<proteinExistence type="predicted"/>
<evidence type="ECO:0000256" key="12">
    <source>
        <dbReference type="ARBA" id="ARBA00023204"/>
    </source>
</evidence>
<evidence type="ECO:0000313" key="17">
    <source>
        <dbReference type="EMBL" id="VAW77503.1"/>
    </source>
</evidence>
<evidence type="ECO:0000256" key="3">
    <source>
        <dbReference type="ARBA" id="ARBA00012108"/>
    </source>
</evidence>
<dbReference type="InterPro" id="IPR038649">
    <property type="entry name" value="EXOI_SH3_sf"/>
</dbReference>
<evidence type="ECO:0000256" key="8">
    <source>
        <dbReference type="ARBA" id="ARBA00022801"/>
    </source>
</evidence>
<dbReference type="PIRSF" id="PIRSF000977">
    <property type="entry name" value="Exodeoxyribonuclease_I"/>
    <property type="match status" value="1"/>
</dbReference>
<dbReference type="Pfam" id="PF00929">
    <property type="entry name" value="RNase_T"/>
    <property type="match status" value="1"/>
</dbReference>
<dbReference type="EMBL" id="UOFL01000131">
    <property type="protein sequence ID" value="VAW77503.1"/>
    <property type="molecule type" value="Genomic_DNA"/>
</dbReference>
<organism evidence="17">
    <name type="scientific">hydrothermal vent metagenome</name>
    <dbReference type="NCBI Taxonomy" id="652676"/>
    <lineage>
        <taxon>unclassified sequences</taxon>
        <taxon>metagenomes</taxon>
        <taxon>ecological metagenomes</taxon>
    </lineage>
</organism>
<evidence type="ECO:0000256" key="7">
    <source>
        <dbReference type="ARBA" id="ARBA00022763"/>
    </source>
</evidence>
<dbReference type="Pfam" id="PF26016">
    <property type="entry name" value="ExoI_C"/>
    <property type="match status" value="1"/>
</dbReference>
<feature type="domain" description="ExoI C-terminal" evidence="16">
    <location>
        <begin position="359"/>
        <end position="481"/>
    </location>
</feature>
<dbReference type="Pfam" id="PF08411">
    <property type="entry name" value="ExoI_SH3"/>
    <property type="match status" value="1"/>
</dbReference>
<dbReference type="InterPro" id="IPR023607">
    <property type="entry name" value="Exodeoxyribonuclease_I"/>
</dbReference>
<dbReference type="SMART" id="SM00479">
    <property type="entry name" value="EXOIII"/>
    <property type="match status" value="1"/>
</dbReference>
<name>A0A3B0YN06_9ZZZZ</name>
<comment type="catalytic activity">
    <reaction evidence="1">
        <text>Exonucleolytic cleavage in the 3'- to 5'-direction to yield nucleoside 5'-phosphates.</text>
        <dbReference type="EC" id="3.1.11.1"/>
    </reaction>
</comment>
<dbReference type="PROSITE" id="PS51784">
    <property type="entry name" value="EXOI_SH3"/>
    <property type="match status" value="1"/>
</dbReference>
<dbReference type="InterPro" id="IPR013520">
    <property type="entry name" value="Ribonucl_H"/>
</dbReference>
<comment type="subunit">
    <text evidence="14">Monomer. Interacts with ssb (via C-terminus); this interaction stimulates the exonuclease activity by recruiting the enzyme to its substrate.</text>
</comment>
<evidence type="ECO:0000256" key="13">
    <source>
        <dbReference type="ARBA" id="ARBA00031220"/>
    </source>
</evidence>
<dbReference type="InterPro" id="IPR036397">
    <property type="entry name" value="RNaseH_sf"/>
</dbReference>
<dbReference type="GO" id="GO:0003677">
    <property type="term" value="F:DNA binding"/>
    <property type="evidence" value="ECO:0007669"/>
    <property type="project" value="UniProtKB-KW"/>
</dbReference>
<accession>A0A3B0YN06</accession>
<dbReference type="InterPro" id="IPR012337">
    <property type="entry name" value="RNaseH-like_sf"/>
</dbReference>
<dbReference type="AlphaFoldDB" id="A0A3B0YN06"/>
<keyword evidence="10" id="KW-0460">Magnesium</keyword>
<protein>
    <recommendedName>
        <fullName evidence="4">Exodeoxyribonuclease I</fullName>
        <ecNumber evidence="3">3.1.11.1</ecNumber>
    </recommendedName>
    <alternativeName>
        <fullName evidence="13">DNA deoxyribophosphodiesterase</fullName>
    </alternativeName>
</protein>
<dbReference type="CDD" id="cd06138">
    <property type="entry name" value="ExoI_N"/>
    <property type="match status" value="1"/>
</dbReference>
<keyword evidence="12" id="KW-0234">DNA repair</keyword>
<dbReference type="NCBIfam" id="NF008746">
    <property type="entry name" value="PRK11779.1"/>
    <property type="match status" value="1"/>
</dbReference>
<dbReference type="EC" id="3.1.11.1" evidence="3"/>
<dbReference type="Gene3D" id="3.30.1520.20">
    <property type="entry name" value="Exonuclease ExoI, domain 2"/>
    <property type="match status" value="1"/>
</dbReference>
<dbReference type="GO" id="GO:0046872">
    <property type="term" value="F:metal ion binding"/>
    <property type="evidence" value="ECO:0007669"/>
    <property type="project" value="UniProtKB-KW"/>
</dbReference>
<keyword evidence="9" id="KW-0269">Exonuclease</keyword>
<evidence type="ECO:0000256" key="1">
    <source>
        <dbReference type="ARBA" id="ARBA00000563"/>
    </source>
</evidence>
<evidence type="ECO:0000256" key="4">
    <source>
        <dbReference type="ARBA" id="ARBA00019900"/>
    </source>
</evidence>